<keyword evidence="1" id="KW-0472">Membrane</keyword>
<dbReference type="Proteomes" id="UP000315131">
    <property type="component" value="Unassembled WGS sequence"/>
</dbReference>
<keyword evidence="1" id="KW-1133">Transmembrane helix</keyword>
<sequence length="149" mass="17196">MKNKYGIILIAILSYLISTRLFDFLNSLLNYFNPTTELNNYILIVSVIISGLISFGLFFHLVKRGKNILVTERKIITFLGAIILLTGGIFLSNYFYGKFKLEYDLTPIRNNDVLHLQWSIISETIYKIAIIIFLLVEYYRTKNTVANNG</sequence>
<proteinExistence type="predicted"/>
<reference evidence="2 3" key="1">
    <citation type="submission" date="2019-06" db="EMBL/GenBank/DDBJ databases">
        <title>Gramella sabulilitoris sp. nov., isolated from a marine sand.</title>
        <authorList>
            <person name="Yoon J.-H."/>
        </authorList>
    </citation>
    <scope>NUCLEOTIDE SEQUENCE [LARGE SCALE GENOMIC DNA]</scope>
    <source>
        <strain evidence="2 3">HSMS-1</strain>
    </source>
</reference>
<comment type="caution">
    <text evidence="2">The sequence shown here is derived from an EMBL/GenBank/DDBJ whole genome shotgun (WGS) entry which is preliminary data.</text>
</comment>
<protein>
    <submittedName>
        <fullName evidence="2">Uncharacterized protein</fullName>
    </submittedName>
</protein>
<dbReference type="RefSeq" id="WP_143409595.1">
    <property type="nucleotide sequence ID" value="NZ_VHSF01000001.1"/>
</dbReference>
<evidence type="ECO:0000313" key="2">
    <source>
        <dbReference type="EMBL" id="TRO66816.1"/>
    </source>
</evidence>
<feature type="transmembrane region" description="Helical" evidence="1">
    <location>
        <begin position="75"/>
        <end position="96"/>
    </location>
</feature>
<evidence type="ECO:0000256" key="1">
    <source>
        <dbReference type="SAM" id="Phobius"/>
    </source>
</evidence>
<keyword evidence="1" id="KW-0812">Transmembrane</keyword>
<gene>
    <name evidence="2" type="ORF">FGM01_02680</name>
</gene>
<feature type="transmembrane region" description="Helical" evidence="1">
    <location>
        <begin position="41"/>
        <end position="63"/>
    </location>
</feature>
<keyword evidence="3" id="KW-1185">Reference proteome</keyword>
<name>A0A550I767_9FLAO</name>
<dbReference type="EMBL" id="VHSF01000001">
    <property type="protein sequence ID" value="TRO66816.1"/>
    <property type="molecule type" value="Genomic_DNA"/>
</dbReference>
<accession>A0A550I767</accession>
<organism evidence="2 3">
    <name type="scientific">Christiangramia sabulilitoris</name>
    <dbReference type="NCBI Taxonomy" id="2583991"/>
    <lineage>
        <taxon>Bacteria</taxon>
        <taxon>Pseudomonadati</taxon>
        <taxon>Bacteroidota</taxon>
        <taxon>Flavobacteriia</taxon>
        <taxon>Flavobacteriales</taxon>
        <taxon>Flavobacteriaceae</taxon>
        <taxon>Christiangramia</taxon>
    </lineage>
</organism>
<evidence type="ECO:0000313" key="3">
    <source>
        <dbReference type="Proteomes" id="UP000315131"/>
    </source>
</evidence>
<feature type="transmembrane region" description="Helical" evidence="1">
    <location>
        <begin position="116"/>
        <end position="136"/>
    </location>
</feature>
<dbReference type="AlphaFoldDB" id="A0A550I767"/>
<feature type="transmembrane region" description="Helical" evidence="1">
    <location>
        <begin position="7"/>
        <end position="29"/>
    </location>
</feature>